<sequence length="365" mass="38966">MDDEAQQITGSAQDGNQRAEAIRSLGLLDDEDSADFDELAAYAAEACEAPIGLVTLVGHDRQWAKGAFGTEQRLFGMDESICSHGLSGEDFLEVEDCASDPRTATNPLVISAPGVRYYGGAIIKLNGTLPVGALCVLDHRPRRLDADKKRLLTVLARQLSRRMELRRAIQTQEILAREVDHRVKNSLQMVTSLVRIQRAQAQSEETRAALAETGTRLAAISAVHAELHKASAHSDVALDIFLPDIGASLGRTLPDGVDLTTEICAITVPSQIAASIALVLNEAVANAAKHAFAEGAPGSIRVKLTQEQNSGVLVIADDGRGLEYDDAGQGLGEQIIDASANRIGGTVERDAEDGFTLTLRFPLQG</sequence>
<dbReference type="Proteomes" id="UP000248311">
    <property type="component" value="Unassembled WGS sequence"/>
</dbReference>
<dbReference type="Gene3D" id="3.30.450.40">
    <property type="match status" value="1"/>
</dbReference>
<dbReference type="OrthoDB" id="9816309at2"/>
<keyword evidence="3" id="KW-1185">Reference proteome</keyword>
<accession>A0A318SZ06</accession>
<dbReference type="PANTHER" id="PTHR43102">
    <property type="entry name" value="SLR1143 PROTEIN"/>
    <property type="match status" value="1"/>
</dbReference>
<dbReference type="InterPro" id="IPR011495">
    <property type="entry name" value="Sig_transdc_His_kin_sub2_dim/P"/>
</dbReference>
<protein>
    <submittedName>
        <fullName evidence="2">Two-component sensor histidine kinase</fullName>
    </submittedName>
</protein>
<dbReference type="RefSeq" id="WP_110815456.1">
    <property type="nucleotide sequence ID" value="NZ_QJTE01000007.1"/>
</dbReference>
<dbReference type="Pfam" id="PF01590">
    <property type="entry name" value="GAF"/>
    <property type="match status" value="1"/>
</dbReference>
<dbReference type="Gene3D" id="3.30.565.10">
    <property type="entry name" value="Histidine kinase-like ATPase, C-terminal domain"/>
    <property type="match status" value="1"/>
</dbReference>
<comment type="caution">
    <text evidence="2">The sequence shown here is derived from an EMBL/GenBank/DDBJ whole genome shotgun (WGS) entry which is preliminary data.</text>
</comment>
<proteinExistence type="predicted"/>
<dbReference type="InterPro" id="IPR003018">
    <property type="entry name" value="GAF"/>
</dbReference>
<dbReference type="InterPro" id="IPR029016">
    <property type="entry name" value="GAF-like_dom_sf"/>
</dbReference>
<evidence type="ECO:0000313" key="3">
    <source>
        <dbReference type="Proteomes" id="UP000248311"/>
    </source>
</evidence>
<keyword evidence="2" id="KW-0418">Kinase</keyword>
<dbReference type="GO" id="GO:0016301">
    <property type="term" value="F:kinase activity"/>
    <property type="evidence" value="ECO:0007669"/>
    <property type="project" value="UniProtKB-KW"/>
</dbReference>
<dbReference type="EMBL" id="QJTE01000007">
    <property type="protein sequence ID" value="PYE81224.1"/>
    <property type="molecule type" value="Genomic_DNA"/>
</dbReference>
<dbReference type="SUPFAM" id="SSF55874">
    <property type="entry name" value="ATPase domain of HSP90 chaperone/DNA topoisomerase II/histidine kinase"/>
    <property type="match status" value="1"/>
</dbReference>
<dbReference type="AlphaFoldDB" id="A0A318SZ06"/>
<dbReference type="InterPro" id="IPR003594">
    <property type="entry name" value="HATPase_dom"/>
</dbReference>
<name>A0A318SZ06_9RHOB</name>
<gene>
    <name evidence="2" type="ORF">DFP88_10713</name>
</gene>
<evidence type="ECO:0000313" key="2">
    <source>
        <dbReference type="EMBL" id="PYE81224.1"/>
    </source>
</evidence>
<dbReference type="InterPro" id="IPR005467">
    <property type="entry name" value="His_kinase_dom"/>
</dbReference>
<dbReference type="PROSITE" id="PS50109">
    <property type="entry name" value="HIS_KIN"/>
    <property type="match status" value="1"/>
</dbReference>
<feature type="domain" description="Histidine kinase" evidence="1">
    <location>
        <begin position="178"/>
        <end position="365"/>
    </location>
</feature>
<dbReference type="SUPFAM" id="SSF55781">
    <property type="entry name" value="GAF domain-like"/>
    <property type="match status" value="1"/>
</dbReference>
<dbReference type="PANTHER" id="PTHR43102:SF2">
    <property type="entry name" value="GAF DOMAIN-CONTAINING PROTEIN"/>
    <property type="match status" value="1"/>
</dbReference>
<dbReference type="Pfam" id="PF02518">
    <property type="entry name" value="HATPase_c"/>
    <property type="match status" value="1"/>
</dbReference>
<evidence type="ECO:0000259" key="1">
    <source>
        <dbReference type="PROSITE" id="PS50109"/>
    </source>
</evidence>
<reference evidence="2 3" key="1">
    <citation type="submission" date="2018-06" db="EMBL/GenBank/DDBJ databases">
        <title>Genomic Encyclopedia of Type Strains, Phase III (KMG-III): the genomes of soil and plant-associated and newly described type strains.</title>
        <authorList>
            <person name="Whitman W."/>
        </authorList>
    </citation>
    <scope>NUCLEOTIDE SEQUENCE [LARGE SCALE GENOMIC DNA]</scope>
    <source>
        <strain evidence="2 3">CECT 9025</strain>
    </source>
</reference>
<dbReference type="InterPro" id="IPR036890">
    <property type="entry name" value="HATPase_C_sf"/>
</dbReference>
<dbReference type="Pfam" id="PF07568">
    <property type="entry name" value="HisKA_2"/>
    <property type="match status" value="1"/>
</dbReference>
<organism evidence="2 3">
    <name type="scientific">Pseudoroseicyclus aestuarii</name>
    <dbReference type="NCBI Taxonomy" id="1795041"/>
    <lineage>
        <taxon>Bacteria</taxon>
        <taxon>Pseudomonadati</taxon>
        <taxon>Pseudomonadota</taxon>
        <taxon>Alphaproteobacteria</taxon>
        <taxon>Rhodobacterales</taxon>
        <taxon>Paracoccaceae</taxon>
        <taxon>Pseudoroseicyclus</taxon>
    </lineage>
</organism>
<keyword evidence="2" id="KW-0808">Transferase</keyword>
<dbReference type="SMART" id="SM00387">
    <property type="entry name" value="HATPase_c"/>
    <property type="match status" value="1"/>
</dbReference>